<feature type="domain" description="Bromo" evidence="17">
    <location>
        <begin position="918"/>
        <end position="968"/>
    </location>
</feature>
<feature type="compositionally biased region" description="Polar residues" evidence="16">
    <location>
        <begin position="1936"/>
        <end position="1945"/>
    </location>
</feature>
<feature type="region of interest" description="Disordered" evidence="16">
    <location>
        <begin position="1434"/>
        <end position="1472"/>
    </location>
</feature>
<reference evidence="21" key="1">
    <citation type="submission" date="2023-08" db="EMBL/GenBank/DDBJ databases">
        <title>Draft sequence of the Babesia gibsoni genome.</title>
        <authorList>
            <person name="Yamagishi J.Y."/>
            <person name="Xuan X.X."/>
        </authorList>
    </citation>
    <scope>NUCLEOTIDE SEQUENCE</scope>
    <source>
        <strain evidence="21">Azabu</strain>
    </source>
</reference>
<keyword evidence="8" id="KW-0862">Zinc</keyword>
<dbReference type="CDD" id="cd04369">
    <property type="entry name" value="Bromodomain"/>
    <property type="match status" value="1"/>
</dbReference>
<dbReference type="InterPro" id="IPR003616">
    <property type="entry name" value="Post-SET_dom"/>
</dbReference>
<evidence type="ECO:0000256" key="12">
    <source>
        <dbReference type="ARBA" id="ARBA00023163"/>
    </source>
</evidence>
<dbReference type="PANTHER" id="PTHR45888">
    <property type="entry name" value="HL01030P-RELATED"/>
    <property type="match status" value="1"/>
</dbReference>
<evidence type="ECO:0000256" key="5">
    <source>
        <dbReference type="ARBA" id="ARBA00022723"/>
    </source>
</evidence>
<dbReference type="SMART" id="SM00249">
    <property type="entry name" value="PHD"/>
    <property type="match status" value="4"/>
</dbReference>
<keyword evidence="2" id="KW-0489">Methyltransferase</keyword>
<evidence type="ECO:0000256" key="6">
    <source>
        <dbReference type="ARBA" id="ARBA00022737"/>
    </source>
</evidence>
<feature type="compositionally biased region" description="Polar residues" evidence="16">
    <location>
        <begin position="2461"/>
        <end position="2475"/>
    </location>
</feature>
<dbReference type="InterPro" id="IPR001965">
    <property type="entry name" value="Znf_PHD"/>
</dbReference>
<evidence type="ECO:0000259" key="19">
    <source>
        <dbReference type="PROSITE" id="PS50280"/>
    </source>
</evidence>
<dbReference type="PROSITE" id="PS50014">
    <property type="entry name" value="BROMODOMAIN_2"/>
    <property type="match status" value="1"/>
</dbReference>
<dbReference type="CDD" id="cd10518">
    <property type="entry name" value="SET_SETD1-like"/>
    <property type="match status" value="1"/>
</dbReference>
<feature type="compositionally biased region" description="Basic residues" evidence="16">
    <location>
        <begin position="1998"/>
        <end position="2009"/>
    </location>
</feature>
<evidence type="ECO:0000256" key="15">
    <source>
        <dbReference type="PROSITE-ProRule" id="PRU00146"/>
    </source>
</evidence>
<keyword evidence="3" id="KW-0808">Transferase</keyword>
<evidence type="ECO:0000313" key="22">
    <source>
        <dbReference type="Proteomes" id="UP001230268"/>
    </source>
</evidence>
<dbReference type="InterPro" id="IPR036427">
    <property type="entry name" value="Bromodomain-like_sf"/>
</dbReference>
<proteinExistence type="predicted"/>
<comment type="caution">
    <text evidence="21">The sequence shown here is derived from an EMBL/GenBank/DDBJ whole genome shotgun (WGS) entry which is preliminary data.</text>
</comment>
<dbReference type="SUPFAM" id="SSF47370">
    <property type="entry name" value="Bromodomain"/>
    <property type="match status" value="1"/>
</dbReference>
<evidence type="ECO:0000259" key="20">
    <source>
        <dbReference type="PROSITE" id="PS50868"/>
    </source>
</evidence>
<keyword evidence="10" id="KW-0805">Transcription regulation</keyword>
<keyword evidence="6" id="KW-0677">Repeat</keyword>
<dbReference type="Pfam" id="PF00439">
    <property type="entry name" value="Bromodomain"/>
    <property type="match status" value="1"/>
</dbReference>
<dbReference type="Gene3D" id="1.20.920.10">
    <property type="entry name" value="Bromodomain-like"/>
    <property type="match status" value="1"/>
</dbReference>
<dbReference type="PRINTS" id="PR00503">
    <property type="entry name" value="BROMODOMAIN"/>
</dbReference>
<dbReference type="InterPro" id="IPR001487">
    <property type="entry name" value="Bromodomain"/>
</dbReference>
<evidence type="ECO:0000256" key="11">
    <source>
        <dbReference type="ARBA" id="ARBA00023117"/>
    </source>
</evidence>
<keyword evidence="4" id="KW-0949">S-adenosyl-L-methionine</keyword>
<dbReference type="GO" id="GO:0044666">
    <property type="term" value="C:MLL3/4 complex"/>
    <property type="evidence" value="ECO:0007669"/>
    <property type="project" value="TreeGrafter"/>
</dbReference>
<dbReference type="PROSITE" id="PS50868">
    <property type="entry name" value="POST_SET"/>
    <property type="match status" value="1"/>
</dbReference>
<feature type="domain" description="SET" evidence="19">
    <location>
        <begin position="3869"/>
        <end position="3989"/>
    </location>
</feature>
<gene>
    <name evidence="21" type="ORF">BgAZ_110110</name>
</gene>
<keyword evidence="12" id="KW-0804">Transcription</keyword>
<dbReference type="PROSITE" id="PS50016">
    <property type="entry name" value="ZF_PHD_2"/>
    <property type="match status" value="2"/>
</dbReference>
<evidence type="ECO:0000256" key="8">
    <source>
        <dbReference type="ARBA" id="ARBA00022833"/>
    </source>
</evidence>
<dbReference type="CDD" id="cd15489">
    <property type="entry name" value="PHD_SF"/>
    <property type="match status" value="1"/>
</dbReference>
<feature type="region of interest" description="Disordered" evidence="16">
    <location>
        <begin position="1936"/>
        <end position="1971"/>
    </location>
</feature>
<feature type="compositionally biased region" description="Polar residues" evidence="16">
    <location>
        <begin position="171"/>
        <end position="188"/>
    </location>
</feature>
<dbReference type="SMART" id="SM00317">
    <property type="entry name" value="SET"/>
    <property type="match status" value="1"/>
</dbReference>
<dbReference type="Gene3D" id="3.30.40.10">
    <property type="entry name" value="Zinc/RING finger domain, C3HC4 (zinc finger)"/>
    <property type="match status" value="2"/>
</dbReference>
<feature type="domain" description="PHD-type" evidence="18">
    <location>
        <begin position="825"/>
        <end position="885"/>
    </location>
</feature>
<evidence type="ECO:0000256" key="9">
    <source>
        <dbReference type="ARBA" id="ARBA00022853"/>
    </source>
</evidence>
<dbReference type="Proteomes" id="UP001230268">
    <property type="component" value="Unassembled WGS sequence"/>
</dbReference>
<dbReference type="Gene3D" id="2.170.270.10">
    <property type="entry name" value="SET domain"/>
    <property type="match status" value="1"/>
</dbReference>
<dbReference type="EMBL" id="JAVEPI010000001">
    <property type="protein sequence ID" value="KAK1445105.1"/>
    <property type="molecule type" value="Genomic_DNA"/>
</dbReference>
<evidence type="ECO:0000256" key="14">
    <source>
        <dbReference type="PROSITE-ProRule" id="PRU00035"/>
    </source>
</evidence>
<accession>A0AAD8USR7</accession>
<dbReference type="GO" id="GO:0045944">
    <property type="term" value="P:positive regulation of transcription by RNA polymerase II"/>
    <property type="evidence" value="ECO:0007669"/>
    <property type="project" value="TreeGrafter"/>
</dbReference>
<feature type="region of interest" description="Disordered" evidence="16">
    <location>
        <begin position="2461"/>
        <end position="2483"/>
    </location>
</feature>
<dbReference type="InterPro" id="IPR001214">
    <property type="entry name" value="SET_dom"/>
</dbReference>
<keyword evidence="5" id="KW-0479">Metal-binding</keyword>
<comment type="subcellular location">
    <subcellularLocation>
        <location evidence="1">Nucleus</location>
    </subcellularLocation>
</comment>
<feature type="region of interest" description="Disordered" evidence="16">
    <location>
        <begin position="1992"/>
        <end position="2057"/>
    </location>
</feature>
<evidence type="ECO:0000256" key="13">
    <source>
        <dbReference type="ARBA" id="ARBA00023242"/>
    </source>
</evidence>
<feature type="region of interest" description="Disordered" evidence="16">
    <location>
        <begin position="169"/>
        <end position="252"/>
    </location>
</feature>
<dbReference type="InterPro" id="IPR046341">
    <property type="entry name" value="SET_dom_sf"/>
</dbReference>
<keyword evidence="9" id="KW-0156">Chromatin regulator</keyword>
<dbReference type="GO" id="GO:0008270">
    <property type="term" value="F:zinc ion binding"/>
    <property type="evidence" value="ECO:0007669"/>
    <property type="project" value="UniProtKB-KW"/>
</dbReference>
<evidence type="ECO:0000313" key="21">
    <source>
        <dbReference type="EMBL" id="KAK1445105.1"/>
    </source>
</evidence>
<dbReference type="SUPFAM" id="SSF82199">
    <property type="entry name" value="SET domain"/>
    <property type="match status" value="1"/>
</dbReference>
<organism evidence="21 22">
    <name type="scientific">Babesia gibsoni</name>
    <dbReference type="NCBI Taxonomy" id="33632"/>
    <lineage>
        <taxon>Eukaryota</taxon>
        <taxon>Sar</taxon>
        <taxon>Alveolata</taxon>
        <taxon>Apicomplexa</taxon>
        <taxon>Aconoidasida</taxon>
        <taxon>Piroplasmida</taxon>
        <taxon>Babesiidae</taxon>
        <taxon>Babesia</taxon>
    </lineage>
</organism>
<feature type="domain" description="PHD-type" evidence="18">
    <location>
        <begin position="1206"/>
        <end position="1258"/>
    </location>
</feature>
<dbReference type="SMART" id="SM00297">
    <property type="entry name" value="BROMO"/>
    <property type="match status" value="1"/>
</dbReference>
<feature type="domain" description="Post-SET" evidence="20">
    <location>
        <begin position="3997"/>
        <end position="4013"/>
    </location>
</feature>
<evidence type="ECO:0000256" key="4">
    <source>
        <dbReference type="ARBA" id="ARBA00022691"/>
    </source>
</evidence>
<feature type="compositionally biased region" description="Basic and acidic residues" evidence="16">
    <location>
        <begin position="219"/>
        <end position="232"/>
    </location>
</feature>
<keyword evidence="13" id="KW-0539">Nucleus</keyword>
<dbReference type="CDD" id="cd15517">
    <property type="entry name" value="PHD_TCF19_like"/>
    <property type="match status" value="1"/>
</dbReference>
<evidence type="ECO:0000256" key="10">
    <source>
        <dbReference type="ARBA" id="ARBA00023015"/>
    </source>
</evidence>
<protein>
    <submittedName>
        <fullName evidence="21">SET domain containing protein</fullName>
    </submittedName>
</protein>
<dbReference type="PROSITE" id="PS50280">
    <property type="entry name" value="SET"/>
    <property type="match status" value="1"/>
</dbReference>
<keyword evidence="7 15" id="KW-0863">Zinc-finger</keyword>
<name>A0AAD8USR7_BABGI</name>
<dbReference type="Pfam" id="PF00856">
    <property type="entry name" value="SET"/>
    <property type="match status" value="1"/>
</dbReference>
<feature type="region of interest" description="Disordered" evidence="16">
    <location>
        <begin position="573"/>
        <end position="611"/>
    </location>
</feature>
<dbReference type="InterPro" id="IPR019787">
    <property type="entry name" value="Znf_PHD-finger"/>
</dbReference>
<keyword evidence="11 14" id="KW-0103">Bromodomain</keyword>
<evidence type="ECO:0000256" key="7">
    <source>
        <dbReference type="ARBA" id="ARBA00022771"/>
    </source>
</evidence>
<sequence>MGEHVAGEARTPVFCHKRNSGANNATSYPSSDLYFFDESPPLTNSPLRFQDERSGFPYVGHCIKFRKCEAVAKGQKPVPSKTSLANDAQWTYGVVKFWDPKWHVLFVHHLKRDVYIDQKEEHILRLLKTVHIDSLLGGVVSWIESCTNDIRILNIGKVFRRPDWCRPGSNAAKSQLEPQKSSQSIGETDSSKKHGSCDSEAVIVKDAKRKSPLRTGKVTPEKGTSHSQDVKVAEYTPPKAKPQRKGDLSEDKWLSDGSDDEMSIHPHGMPAVVGTMNCSIGDPSELLAEDDKSFMGMVPDTSPSALQVDANDMPMGSESKMHGHTTAEETWNRGDERCSICNEKITYFVHGRFKKEDLRSVTAHDDVLDFYGLMNWVRSSMRQPNDDFISPIHVQYMYMQDVGHITKDEVLDLLGENIEITRMVMRSVLANGVPLSNRCKISLSVKMIIWLRHLSGFKGEITSDTKFKVVYWGVRCYDCGEAYHAKCLPYIHLTKGPPWMHPNVVMRRLRHHKTVCRMYSYFATMPPGKSSINHYRQNYATPVRQNSVLYIPTLCNEVIHSVSAYITGGKRLKDASEDCDTPSKGSERNKDASSGDVMCTASRSERRSSLRDRAAAEYNGHYLDTKGTWGKGSNLKHESDKSNGVTHPCLFNDELKPNTHCLSGNHNASDCEEEASVVFVPFIESRDCQPWKCDSCTLCMYCCTSTVKEHEDTHSVDDENPQSQQKTSYHALYPSSLAEKIDAMHIKNKGRGEVSFVRCVSCNAYAHKRCCNPVIPELAFLESWRCEACLQCICCGYRDSVIPNYMNWGLFFLFCLRCWKAFEKSNYCGICYRIWTHLDNTTYGWVQCDGCKLWVHTDCDSNSSLISNSVNNRMERYKCPACRSPNRLDRLFRVLELIFNVDRCNQFRYPLPGAYTFFWGIVLRPMDLLTIRKKLDDGAYHSFEQFVFDVMVMSHNAKILNMPNTKIYKLASSFALRCKYYMSGIFDISDDDLELILHNGLRNAKLERLCDKIERITSGSKFDNSKLPTDIIDQSLNIDELSALSCKELQRQLKVDEYDSRITLDRQSQVYKTKIYQQMQSSRLQENLKQYSKEYLLSHLGLPHIMYNLEFAQRVLPLPVVRCGLTFPAMAFLHRRKGVEMNFALAFALDEDLVKPLCSKKLFIFNMESRSAKDSSHLLYSSDPQFMAKVEKLLFHSAFVDEGLLSEFCVVCGSSAYSNYMTYCEICGEAFHYYCAGLLFPPQFVNYQNFRCASCAVCDCCNCRVVSNHIYDISNINDFRLANALGWTPKLIDYSNFRLSTDELSHLIIDFMNIKLGQLDLDDEIVDFLKSAYGSPSSPIFKHNLAFNLKSKCTTNKKDYSTPGNKSETEKGDDTRVENMPMSWARPCVFSLTNRPPLVNVRCSFCGNVSHLRCVMKTADKNLQHRMATKRVGSRLTVKPKATAEKKECGRNTAGSSSKQRKQRGRPPCTRELEEEDIDVYIPSVSKLYSNQPKTDLLKAGVNPKNEIDKNVDFVYTQLPKKQGKGRIHDKKTPLLVERIVDHKELYSPVKLEHAGFDSSPGNMTIVRNVEPSTLTMVAAPNIPQMVTVPSTLQRSPMSMPAVINSNMVNAVNAVPTMLTTVSGERVEAVVQQGLLNPVPQSSGPFLTELQAPTAILGACQAPLTTIGTAHNTVGSPSMGSSYAVQQTNPVVLTTIPQAVPLTIQGTLIKGIPNPMDTVISTVEVATPITGIQTYSPQVVHSAQPYGQGHQPNYGELQRGNVDHTGSVVLDSWNSVGSVSNTSVIQYKTQVVRTPEGFKTVKIPYLSTVTGHVPDSYVNLRGSPSLIAADFTGMGVSCTSHNPPQGVDKAHPTFNICGDRRSNLLQHQVPPVQYVQGLNAELIPQGYICHYGVGGNIAGRNATIIGNRTPIRGQTRVLKRVTQRNAGGYQSRIDSSLHAVNSPSISDKRKGRRSYKSRSLSGSMDNENNDSLPEIASARRATLMQGYESVVKNTISGRTRKRGAPRKVGRTSAGLIPSNGSAANKGIAIPDDMSDNQNSPRDPTSGNTEGNIPKRRRGIQLVSDASKGNSLYCNEWNIVSSETTHGSTEKEALPSCWSHNGSGIFSCCHEQSSQLESCYNSFHYPHRSLFMINRIPKEDSMLRDIFMLSSNHSQIDETNPSVECIDVSHMKHEKYSKVRYNAALITKCVCCGAPVYVSAKDTPVVGNINDASCLVIKKASPIHLSSSVGCYKLCAECKIWRVEWFGDVPKGAESGYHHGVKRCQERTECENTAFVMETVTKEMVKVIGMARNWHLLSQNIVKYFSGIVMQSSYLGDMYRRESEVFCKELISKILLDPTFYNCGVRSQLYSSMVNSPMSPTAFMLWADSLRNSNKVDRELEEVFNDTTRVYNALQRSRADGSISTERVAGSMAMNTAPFQENKIEETVSMSSSPDFSPHDALSSISMSTAATFSMLQQNPQRQLNYGSNSSSSETTPGLGPVYKKDGLMQDIREDYFYGEYNRLQQSNQVVSVERDTQTPMASYHDYLIDEDFLANSQQTDHSSFYADLSPAGELVIDEVTENNVILQDLNAQSNDHTTDINAVGNSPEMVFFPDQPSMVSTQQDNALALGGNNTDMGILSRFGSSGSPSIKSSSPLHQPIPGEVLSSQLSITQDQQATPRTWTFGQQDGFNMDQAVRQLNDSSFPSSQCSMTEAKFQEALMVSYGSVVKGSSQIVKMYQVFYNMRIRHSTQGKMSAHRCFMEQVETTSGSILELIRQWYKLLDYFIGETPNSEEDPKQKDYPYMRRHLLHILFSDLDYYKTDLRRVLELCGISYVSPSYLRPHTLHYVMHCLDFEAQSIMMIVQQLSVLMGSSNASKLIQDCKTDEFTAMNARKFTDKSFFWGHYVHYIRGALEGSGPYKKAGAYAAQRFVQDFMAMSSKKRLQRESKHRNKPMKALFSYLENVKKQLDMTYKVGEQDSEGDTNQQFYVLLGYSLITETVSARAVAGDIDMDSFSYLLYSSNICGTTEKMKLDVSDMHIKDFDVYSNTSKAANRLYVLQKLLPRRVIISIDGKVQYHLKYNRKKYCCLCFVSQNTLIRGSLIPWRDGYVHSECLLWSVDNAYLPRAYNQNYDTLFLSSCVLMQDLFGVTMLDVLRKVNSRRCKPTQSDNMRSCGVDIDENITLGSQMFNLNLTDIRVLPPVTLSDTLVKAVVIDSYDMVCRWCGEVGAAIRCCGGKCNLVLHLACAFLAADTKLSTALLRARYECNVESESSKEYFPVKIYYTRRLLWCASCFKSNIIAKVDKYAFNHLININPKQMQAFLALEGMSSSAMFIASQRITQSVRIIPEVIYFSKVDPYISEIDSEYGKLISEFKHRMTGSKELDIISNVIDAVIKPISAARVDGRINLLSGQMEEMYNCRCHRQQLPREPYYFRFGWSASSSSPFSNCRVPRRARTHYYGDTSFIRETDDLDSVLSSEYLSIRHRRQELGTLNAEENEDICPLQMGMKGDTGNNGASKGLIYNFFMGSLSKPEEKTGLTFPVFPQNLRKKQLETFIRNNDMRADVESTTESSYLNDISVGEDDKCISNVTALKSFVNAKEVLVEVDSDDDRENEDHMKKADCIPNGHIPSDLVGVIRSGALTILSMGDGLIFDYRGSAFPVGFTSVRIYWGRRNLNNLKGASKKVSTSHNSNKCSLQARLMRAAYLCTVRVKSNQPHFSIYPLSPYTKGGVNEGAMAEGFCLKDVYSCFMKGINRETPHRFSALEFFGLNHPYVVQELRFKLCKTILHRTSAFFKARIFTSAMSGRMINKLHNKLKPILRNGDCVSFSPTEDEIETIKSKLRTVIDFTGMYPQRMSVSGDPIDVTWDRKKYDLVSAYSQYKYLTSMPPEKRLEVRDSNIHGYGLFATEEISAGDPVIEYIGELVRENIGDEREEIYSKEQGGDGSCYMFRLNEELIVDATRKGSMSRFINHSCEPNCICRIVTCDKGLKHIVVFAKDNIKRGDEITYDYKFGVEGEAQKLRCLCGAFNCMGRMN</sequence>
<dbReference type="GO" id="GO:0003713">
    <property type="term" value="F:transcription coactivator activity"/>
    <property type="evidence" value="ECO:0007669"/>
    <property type="project" value="TreeGrafter"/>
</dbReference>
<evidence type="ECO:0000259" key="17">
    <source>
        <dbReference type="PROSITE" id="PS50014"/>
    </source>
</evidence>
<dbReference type="SUPFAM" id="SSF57903">
    <property type="entry name" value="FYVE/PHD zinc finger"/>
    <property type="match status" value="2"/>
</dbReference>
<evidence type="ECO:0000259" key="18">
    <source>
        <dbReference type="PROSITE" id="PS50016"/>
    </source>
</evidence>
<dbReference type="InterPro" id="IPR013083">
    <property type="entry name" value="Znf_RING/FYVE/PHD"/>
</dbReference>
<keyword evidence="22" id="KW-1185">Reference proteome</keyword>
<dbReference type="GO" id="GO:0032259">
    <property type="term" value="P:methylation"/>
    <property type="evidence" value="ECO:0007669"/>
    <property type="project" value="UniProtKB-KW"/>
</dbReference>
<feature type="compositionally biased region" description="Polar residues" evidence="16">
    <location>
        <begin position="2035"/>
        <end position="2050"/>
    </location>
</feature>
<evidence type="ECO:0000256" key="3">
    <source>
        <dbReference type="ARBA" id="ARBA00022679"/>
    </source>
</evidence>
<evidence type="ECO:0000256" key="2">
    <source>
        <dbReference type="ARBA" id="ARBA00022603"/>
    </source>
</evidence>
<dbReference type="PANTHER" id="PTHR45888:SF5">
    <property type="entry name" value="D4, ISOFORM A"/>
    <property type="match status" value="1"/>
</dbReference>
<dbReference type="InterPro" id="IPR011011">
    <property type="entry name" value="Znf_FYVE_PHD"/>
</dbReference>
<evidence type="ECO:0000256" key="1">
    <source>
        <dbReference type="ARBA" id="ARBA00004123"/>
    </source>
</evidence>
<dbReference type="GO" id="GO:0042800">
    <property type="term" value="F:histone H3K4 methyltransferase activity"/>
    <property type="evidence" value="ECO:0007669"/>
    <property type="project" value="TreeGrafter"/>
</dbReference>
<evidence type="ECO:0000256" key="16">
    <source>
        <dbReference type="SAM" id="MobiDB-lite"/>
    </source>
</evidence>
<dbReference type="Gene3D" id="3.30.160.360">
    <property type="match status" value="1"/>
</dbReference>